<reference evidence="1" key="1">
    <citation type="submission" date="2022-07" db="EMBL/GenBank/DDBJ databases">
        <title>Parvularcula maris sp. nov., an algicidal bacterium isolated from seawater.</title>
        <authorList>
            <person name="Li F."/>
        </authorList>
    </citation>
    <scope>NUCLEOTIDE SEQUENCE</scope>
    <source>
        <strain evidence="1">BGMRC 0090</strain>
    </source>
</reference>
<dbReference type="Proteomes" id="UP001142610">
    <property type="component" value="Unassembled WGS sequence"/>
</dbReference>
<organism evidence="1 2">
    <name type="scientific">Parvularcula maris</name>
    <dbReference type="NCBI Taxonomy" id="2965077"/>
    <lineage>
        <taxon>Bacteria</taxon>
        <taxon>Pseudomonadati</taxon>
        <taxon>Pseudomonadota</taxon>
        <taxon>Alphaproteobacteria</taxon>
        <taxon>Parvularculales</taxon>
        <taxon>Parvularculaceae</taxon>
        <taxon>Parvularcula</taxon>
    </lineage>
</organism>
<evidence type="ECO:0000313" key="1">
    <source>
        <dbReference type="EMBL" id="MCQ8185321.1"/>
    </source>
</evidence>
<evidence type="ECO:0000313" key="2">
    <source>
        <dbReference type="Proteomes" id="UP001142610"/>
    </source>
</evidence>
<gene>
    <name evidence="1" type="ORF">NOG11_07940</name>
</gene>
<accession>A0A9X2L999</accession>
<keyword evidence="2" id="KW-1185">Reference proteome</keyword>
<name>A0A9X2L999_9PROT</name>
<dbReference type="EMBL" id="JANIBC010000004">
    <property type="protein sequence ID" value="MCQ8185321.1"/>
    <property type="molecule type" value="Genomic_DNA"/>
</dbReference>
<dbReference type="AlphaFoldDB" id="A0A9X2L999"/>
<comment type="caution">
    <text evidence="1">The sequence shown here is derived from an EMBL/GenBank/DDBJ whole genome shotgun (WGS) entry which is preliminary data.</text>
</comment>
<protein>
    <submittedName>
        <fullName evidence="1">Uncharacterized protein</fullName>
    </submittedName>
</protein>
<sequence length="228" mass="24424">MSRMVIAAGLAASAVLLLLGKDYLHASLAGSVGGRDCPAALIQEATARAARTFPNDNAEPVIRCMKGPALGLRVDYGASHFLPVLPTLILLGPKGQNTDVLAHELVHAEVRAKTGALVRSYGLPTWFDEGLGMQADERAPFQDLGDLAPSPGDFPELGEIGRPSTFFRAGRQSRLNYGFARCVVAGWLEAEGTDLDGFLKDQSLLGKFPTDRFEPHAAACRERLSQHS</sequence>
<proteinExistence type="predicted"/>